<comment type="caution">
    <text evidence="1">The sequence shown here is derived from an EMBL/GenBank/DDBJ whole genome shotgun (WGS) entry which is preliminary data.</text>
</comment>
<organism evidence="1 2">
    <name type="scientific">Russula earlei</name>
    <dbReference type="NCBI Taxonomy" id="71964"/>
    <lineage>
        <taxon>Eukaryota</taxon>
        <taxon>Fungi</taxon>
        <taxon>Dikarya</taxon>
        <taxon>Basidiomycota</taxon>
        <taxon>Agaricomycotina</taxon>
        <taxon>Agaricomycetes</taxon>
        <taxon>Russulales</taxon>
        <taxon>Russulaceae</taxon>
        <taxon>Russula</taxon>
    </lineage>
</organism>
<dbReference type="EMBL" id="JAGFNK010000006">
    <property type="protein sequence ID" value="KAI9512761.1"/>
    <property type="molecule type" value="Genomic_DNA"/>
</dbReference>
<gene>
    <name evidence="1" type="ORF">F5148DRAFT_1161428</name>
</gene>
<reference evidence="1" key="1">
    <citation type="submission" date="2021-03" db="EMBL/GenBank/DDBJ databases">
        <title>Evolutionary priming and transition to the ectomycorrhizal habit in an iconic lineage of mushroom-forming fungi: is preadaptation a requirement?</title>
        <authorList>
            <consortium name="DOE Joint Genome Institute"/>
            <person name="Looney B.P."/>
            <person name="Miyauchi S."/>
            <person name="Morin E."/>
            <person name="Drula E."/>
            <person name="Courty P.E."/>
            <person name="Chicoki N."/>
            <person name="Fauchery L."/>
            <person name="Kohler A."/>
            <person name="Kuo A."/>
            <person name="LaButti K."/>
            <person name="Pangilinan J."/>
            <person name="Lipzen A."/>
            <person name="Riley R."/>
            <person name="Andreopoulos W."/>
            <person name="He G."/>
            <person name="Johnson J."/>
            <person name="Barry K.W."/>
            <person name="Grigoriev I.V."/>
            <person name="Nagy L."/>
            <person name="Hibbett D."/>
            <person name="Henrissat B."/>
            <person name="Matheny P.B."/>
            <person name="Labbe J."/>
            <person name="Martin A.F."/>
        </authorList>
    </citation>
    <scope>NUCLEOTIDE SEQUENCE</scope>
    <source>
        <strain evidence="1">BPL698</strain>
    </source>
</reference>
<sequence length="672" mass="76148">MEDNAITTPRQRVRRAHNMRSINDNLHGYVTLGPHVWSVVDTKHFQRLRYIKQLGVSYYVWPGASHNRFEHSLGVAYLARQMVLHLKNSQPELDITDRDVKCVELAGLCHDLGHGPWSHVWDGTYIPKALKAGFLPKDRNWQHEDASEMMFDDMMKQYDLDISEKDVEFIKALIAGDWTRCSDEKSFLFDIVANKRNGIDVDKFDYIARDTRAIGDNQNLSLTRLINSARVIENQICYDIKDANQIYELCYTRFSLHKRIYNHKTAKAIENMIVDAMLAAEPYLKIASQINDPKKYLGLTDDIRTEIQRSQAPELAEAQSILERIQNRDLYRCVDYKVFDWEHRELLEETVTAAGIVAEAKRDSECSARAGQSPAESNPEIDNEDDVITPEDIHDLTPDRVFVSFSAMHYGMKDKNPLHFVKFYPKSRPNRCYHAQRGDLSLLIPQQFGEILLRVYAKDARFFGIVQAGYRKLIERITQMTEPTSIDVQGSESEGIPERPRTPRTWSRVSSFNKSFSAEPGDSGESRSPYLNQFTTVGKAYGKSLVHPTSPSKALAQRPVSAMAPQTELKQMETENHPTEMHPPLQTPSSPTSVKHKPKTPVAASDGEDNSPQGISRGDSRGNPLSSGSPGHPRGLRSNKRLGEDRDVDSTGKVKERSPAGSGSIPNKRRKI</sequence>
<keyword evidence="2" id="KW-1185">Reference proteome</keyword>
<protein>
    <submittedName>
        <fullName evidence="1">HD-domain/PDEase-like protein</fullName>
    </submittedName>
</protein>
<dbReference type="Proteomes" id="UP001207468">
    <property type="component" value="Unassembled WGS sequence"/>
</dbReference>
<proteinExistence type="predicted"/>
<evidence type="ECO:0000313" key="1">
    <source>
        <dbReference type="EMBL" id="KAI9512761.1"/>
    </source>
</evidence>
<evidence type="ECO:0000313" key="2">
    <source>
        <dbReference type="Proteomes" id="UP001207468"/>
    </source>
</evidence>
<accession>A0ACC0UNH6</accession>
<name>A0ACC0UNH6_9AGAM</name>